<evidence type="ECO:0000313" key="9">
    <source>
        <dbReference type="Proteomes" id="UP000176510"/>
    </source>
</evidence>
<evidence type="ECO:0000256" key="6">
    <source>
        <dbReference type="SAM" id="Phobius"/>
    </source>
</evidence>
<dbReference type="PROSITE" id="PS50005">
    <property type="entry name" value="TPR"/>
    <property type="match status" value="1"/>
</dbReference>
<feature type="transmembrane region" description="Helical" evidence="6">
    <location>
        <begin position="40"/>
        <end position="58"/>
    </location>
</feature>
<feature type="transmembrane region" description="Helical" evidence="6">
    <location>
        <begin position="167"/>
        <end position="187"/>
    </location>
</feature>
<comment type="caution">
    <text evidence="8">The sequence shown here is derived from an EMBL/GenBank/DDBJ whole genome shotgun (WGS) entry which is preliminary data.</text>
</comment>
<feature type="repeat" description="TPR" evidence="5">
    <location>
        <begin position="594"/>
        <end position="627"/>
    </location>
</feature>
<evidence type="ECO:0000256" key="4">
    <source>
        <dbReference type="ARBA" id="ARBA00023136"/>
    </source>
</evidence>
<evidence type="ECO:0000256" key="1">
    <source>
        <dbReference type="ARBA" id="ARBA00004141"/>
    </source>
</evidence>
<feature type="transmembrane region" description="Helical" evidence="6">
    <location>
        <begin position="413"/>
        <end position="433"/>
    </location>
</feature>
<keyword evidence="3 6" id="KW-1133">Transmembrane helix</keyword>
<dbReference type="InterPro" id="IPR007016">
    <property type="entry name" value="O-antigen_ligase-rel_domated"/>
</dbReference>
<dbReference type="PANTHER" id="PTHR37422:SF13">
    <property type="entry name" value="LIPOPOLYSACCHARIDE BIOSYNTHESIS PROTEIN PA4999-RELATED"/>
    <property type="match status" value="1"/>
</dbReference>
<evidence type="ECO:0000256" key="2">
    <source>
        <dbReference type="ARBA" id="ARBA00022692"/>
    </source>
</evidence>
<dbReference type="Proteomes" id="UP000176510">
    <property type="component" value="Unassembled WGS sequence"/>
</dbReference>
<keyword evidence="2 6" id="KW-0812">Transmembrane</keyword>
<evidence type="ECO:0000256" key="5">
    <source>
        <dbReference type="PROSITE-ProRule" id="PRU00339"/>
    </source>
</evidence>
<dbReference type="PANTHER" id="PTHR37422">
    <property type="entry name" value="TEICHURONIC ACID BIOSYNTHESIS PROTEIN TUAE"/>
    <property type="match status" value="1"/>
</dbReference>
<feature type="transmembrane region" description="Helical" evidence="6">
    <location>
        <begin position="129"/>
        <end position="147"/>
    </location>
</feature>
<keyword evidence="5" id="KW-0802">TPR repeat</keyword>
<evidence type="ECO:0000256" key="3">
    <source>
        <dbReference type="ARBA" id="ARBA00022989"/>
    </source>
</evidence>
<name>A0A1G2L7V9_9BACT</name>
<dbReference type="InterPro" id="IPR011990">
    <property type="entry name" value="TPR-like_helical_dom_sf"/>
</dbReference>
<feature type="transmembrane region" description="Helical" evidence="6">
    <location>
        <begin position="445"/>
        <end position="465"/>
    </location>
</feature>
<sequence>MSQFEKISLWIVKIGLWVVPFLPLYVASSMLFPFITGKNFAFRIIIEIIFAFWAGLAVARSEYRPRLTPLFKIITAFTAIVFLADLLSPHPYRSFFSNYERMEGFMMLGHMYLYFVMLISVFRSRADWMIFFHTTLAASVAASYVGLLQRLGYRVSLQGGFRVDSTIGNPTYFAAYLLFHVWLLVMLIREYANVWWRAGLYMVVLIFELVIIYFTATRGVVLALVLAVPPFLAALTYFWPAITGEKYGTWSMGRKIAAGLLALFIVIPLVFWSIRKADYVQKNAALQRLTNYSFSEGTIQDRFLIWKMSLKGIAERPILGWGQENYYLVFQKYFDPGLFGAEPWFDRSHNVFLDWGVHAGVIGLGAYLGILGIAVWQIVRTMRRDRALFFTGLALLGLFATDFFQKLFVFDNFSSYLLFFAFLAYTEYVSAPARASAGERRSHRAAQGAVAAAVLLVIVAVWGWWANIRPIRQSQALIRALQLVRSNAGVAEVEAAFQETFAYQSFGSTEAREQLGSLVRTIVGNTAGPALDRIRFTDFALSELRKETDRPAADVKHLLFMLSILNVAMPLDQKYAIEANAVAEEALKKSPTKQLVYFEVAQMYLSQGQLDRALGLMQRAWRLAPQWQIPAAHTWTIAAFAKNQGAIEELKTLWTLNDFDEGGLLNISRAYQQIGDVANARAAYAALVKKYPANAQYHATYAALLAEAGKHGEARSQVEEAIRLDPAFEKEGKQFLESIR</sequence>
<feature type="transmembrane region" description="Helical" evidence="6">
    <location>
        <begin position="7"/>
        <end position="28"/>
    </location>
</feature>
<feature type="transmembrane region" description="Helical" evidence="6">
    <location>
        <begin position="194"/>
        <end position="214"/>
    </location>
</feature>
<feature type="transmembrane region" description="Helical" evidence="6">
    <location>
        <begin position="70"/>
        <end position="92"/>
    </location>
</feature>
<dbReference type="SUPFAM" id="SSF48452">
    <property type="entry name" value="TPR-like"/>
    <property type="match status" value="1"/>
</dbReference>
<evidence type="ECO:0000313" key="8">
    <source>
        <dbReference type="EMBL" id="OHA07624.1"/>
    </source>
</evidence>
<feature type="transmembrane region" description="Helical" evidence="6">
    <location>
        <begin position="220"/>
        <end position="244"/>
    </location>
</feature>
<dbReference type="InterPro" id="IPR019734">
    <property type="entry name" value="TPR_rpt"/>
</dbReference>
<dbReference type="STRING" id="1802279.A3B34_01585"/>
<dbReference type="Pfam" id="PF04932">
    <property type="entry name" value="Wzy_C"/>
    <property type="match status" value="1"/>
</dbReference>
<protein>
    <recommendedName>
        <fullName evidence="7">O-antigen ligase-related domain-containing protein</fullName>
    </recommendedName>
</protein>
<evidence type="ECO:0000259" key="7">
    <source>
        <dbReference type="Pfam" id="PF04932"/>
    </source>
</evidence>
<comment type="subcellular location">
    <subcellularLocation>
        <location evidence="1">Membrane</location>
        <topology evidence="1">Multi-pass membrane protein</topology>
    </subcellularLocation>
</comment>
<feature type="transmembrane region" description="Helical" evidence="6">
    <location>
        <begin position="355"/>
        <end position="376"/>
    </location>
</feature>
<dbReference type="GO" id="GO:0016020">
    <property type="term" value="C:membrane"/>
    <property type="evidence" value="ECO:0007669"/>
    <property type="project" value="UniProtKB-SubCell"/>
</dbReference>
<feature type="transmembrane region" description="Helical" evidence="6">
    <location>
        <begin position="256"/>
        <end position="274"/>
    </location>
</feature>
<dbReference type="EMBL" id="MHQR01000015">
    <property type="protein sequence ID" value="OHA07624.1"/>
    <property type="molecule type" value="Genomic_DNA"/>
</dbReference>
<dbReference type="AlphaFoldDB" id="A0A1G2L7V9"/>
<organism evidence="8 9">
    <name type="scientific">Candidatus Sungbacteria bacterium RIFCSPLOWO2_01_FULL_54_21</name>
    <dbReference type="NCBI Taxonomy" id="1802279"/>
    <lineage>
        <taxon>Bacteria</taxon>
        <taxon>Candidatus Sungiibacteriota</taxon>
    </lineage>
</organism>
<feature type="transmembrane region" description="Helical" evidence="6">
    <location>
        <begin position="104"/>
        <end position="122"/>
    </location>
</feature>
<reference evidence="8 9" key="1">
    <citation type="journal article" date="2016" name="Nat. Commun.">
        <title>Thousands of microbial genomes shed light on interconnected biogeochemical processes in an aquifer system.</title>
        <authorList>
            <person name="Anantharaman K."/>
            <person name="Brown C.T."/>
            <person name="Hug L.A."/>
            <person name="Sharon I."/>
            <person name="Castelle C.J."/>
            <person name="Probst A.J."/>
            <person name="Thomas B.C."/>
            <person name="Singh A."/>
            <person name="Wilkins M.J."/>
            <person name="Karaoz U."/>
            <person name="Brodie E.L."/>
            <person name="Williams K.H."/>
            <person name="Hubbard S.S."/>
            <person name="Banfield J.F."/>
        </authorList>
    </citation>
    <scope>NUCLEOTIDE SEQUENCE [LARGE SCALE GENOMIC DNA]</scope>
</reference>
<proteinExistence type="predicted"/>
<accession>A0A1G2L7V9</accession>
<dbReference type="Gene3D" id="1.25.40.10">
    <property type="entry name" value="Tetratricopeptide repeat domain"/>
    <property type="match status" value="1"/>
</dbReference>
<keyword evidence="4 6" id="KW-0472">Membrane</keyword>
<feature type="transmembrane region" description="Helical" evidence="6">
    <location>
        <begin position="388"/>
        <end position="407"/>
    </location>
</feature>
<dbReference type="InterPro" id="IPR051533">
    <property type="entry name" value="WaaL-like"/>
</dbReference>
<gene>
    <name evidence="8" type="ORF">A3B34_01585</name>
</gene>
<feature type="domain" description="O-antigen ligase-related" evidence="7">
    <location>
        <begin position="205"/>
        <end position="367"/>
    </location>
</feature>